<dbReference type="Proteomes" id="UP000800235">
    <property type="component" value="Unassembled WGS sequence"/>
</dbReference>
<sequence>MSQFMSMTFVMTCIRAVDCYFAPRAMTDLLRKSSDPRLRLIRFKTDSAAVHAKFREVPSHFFSAAKKPGFPQGIESINLVQGTITSSPARRKACVADGFAGYDDIAED</sequence>
<organism evidence="1 2">
    <name type="scientific">Tothia fuscella</name>
    <dbReference type="NCBI Taxonomy" id="1048955"/>
    <lineage>
        <taxon>Eukaryota</taxon>
        <taxon>Fungi</taxon>
        <taxon>Dikarya</taxon>
        <taxon>Ascomycota</taxon>
        <taxon>Pezizomycotina</taxon>
        <taxon>Dothideomycetes</taxon>
        <taxon>Pleosporomycetidae</taxon>
        <taxon>Venturiales</taxon>
        <taxon>Cylindrosympodiaceae</taxon>
        <taxon>Tothia</taxon>
    </lineage>
</organism>
<evidence type="ECO:0000313" key="1">
    <source>
        <dbReference type="EMBL" id="KAF2421794.1"/>
    </source>
</evidence>
<keyword evidence="2" id="KW-1185">Reference proteome</keyword>
<dbReference type="EMBL" id="MU007096">
    <property type="protein sequence ID" value="KAF2421794.1"/>
    <property type="molecule type" value="Genomic_DNA"/>
</dbReference>
<gene>
    <name evidence="1" type="ORF">EJ08DRAFT_653347</name>
</gene>
<proteinExistence type="predicted"/>
<protein>
    <submittedName>
        <fullName evidence="1">Uncharacterized protein</fullName>
    </submittedName>
</protein>
<comment type="caution">
    <text evidence="1">The sequence shown here is derived from an EMBL/GenBank/DDBJ whole genome shotgun (WGS) entry which is preliminary data.</text>
</comment>
<evidence type="ECO:0000313" key="2">
    <source>
        <dbReference type="Proteomes" id="UP000800235"/>
    </source>
</evidence>
<accession>A0A9P4NH96</accession>
<dbReference type="AlphaFoldDB" id="A0A9P4NH96"/>
<name>A0A9P4NH96_9PEZI</name>
<reference evidence="1" key="1">
    <citation type="journal article" date="2020" name="Stud. Mycol.">
        <title>101 Dothideomycetes genomes: a test case for predicting lifestyles and emergence of pathogens.</title>
        <authorList>
            <person name="Haridas S."/>
            <person name="Albert R."/>
            <person name="Binder M."/>
            <person name="Bloem J."/>
            <person name="Labutti K."/>
            <person name="Salamov A."/>
            <person name="Andreopoulos B."/>
            <person name="Baker S."/>
            <person name="Barry K."/>
            <person name="Bills G."/>
            <person name="Bluhm B."/>
            <person name="Cannon C."/>
            <person name="Castanera R."/>
            <person name="Culley D."/>
            <person name="Daum C."/>
            <person name="Ezra D."/>
            <person name="Gonzalez J."/>
            <person name="Henrissat B."/>
            <person name="Kuo A."/>
            <person name="Liang C."/>
            <person name="Lipzen A."/>
            <person name="Lutzoni F."/>
            <person name="Magnuson J."/>
            <person name="Mondo S."/>
            <person name="Nolan M."/>
            <person name="Ohm R."/>
            <person name="Pangilinan J."/>
            <person name="Park H.-J."/>
            <person name="Ramirez L."/>
            <person name="Alfaro M."/>
            <person name="Sun H."/>
            <person name="Tritt A."/>
            <person name="Yoshinaga Y."/>
            <person name="Zwiers L.-H."/>
            <person name="Turgeon B."/>
            <person name="Goodwin S."/>
            <person name="Spatafora J."/>
            <person name="Crous P."/>
            <person name="Grigoriev I."/>
        </authorList>
    </citation>
    <scope>NUCLEOTIDE SEQUENCE</scope>
    <source>
        <strain evidence="1">CBS 130266</strain>
    </source>
</reference>